<sequence>MSASDELVDYPRDYGLRVVGDNVDQLELDVIALMEEHCGDSFDPDKVTTQPSSNGTYMSVRVSFRAESPQHLSLLFRALQANKRVRMVL</sequence>
<evidence type="ECO:0000313" key="2">
    <source>
        <dbReference type="EMBL" id="MCX2523536.1"/>
    </source>
</evidence>
<keyword evidence="3" id="KW-1185">Reference proteome</keyword>
<reference evidence="2" key="1">
    <citation type="submission" date="2022-11" db="EMBL/GenBank/DDBJ databases">
        <title>Larsenimonas rhizosphaerae sp. nov., isolated from a tidal mudflat.</title>
        <authorList>
            <person name="Lee S.D."/>
            <person name="Kim I.S."/>
        </authorList>
    </citation>
    <scope>NUCLEOTIDE SEQUENCE</scope>
    <source>
        <strain evidence="2">GH2-1</strain>
    </source>
</reference>
<organism evidence="2 3">
    <name type="scientific">Larsenimonas rhizosphaerae</name>
    <dbReference type="NCBI Taxonomy" id="2944682"/>
    <lineage>
        <taxon>Bacteria</taxon>
        <taxon>Pseudomonadati</taxon>
        <taxon>Pseudomonadota</taxon>
        <taxon>Gammaproteobacteria</taxon>
        <taxon>Oceanospirillales</taxon>
        <taxon>Halomonadaceae</taxon>
        <taxon>Larsenimonas</taxon>
    </lineage>
</organism>
<evidence type="ECO:0000313" key="3">
    <source>
        <dbReference type="Proteomes" id="UP001165678"/>
    </source>
</evidence>
<comment type="caution">
    <text evidence="2">The sequence shown here is derived from an EMBL/GenBank/DDBJ whole genome shotgun (WGS) entry which is preliminary data.</text>
</comment>
<comment type="similarity">
    <text evidence="1">Belongs to the UPF0250 family.</text>
</comment>
<name>A0AA42CTY0_9GAMM</name>
<dbReference type="RefSeq" id="WP_250937157.1">
    <property type="nucleotide sequence ID" value="NZ_JAMLJK010000001.1"/>
</dbReference>
<dbReference type="GO" id="GO:0005829">
    <property type="term" value="C:cytosol"/>
    <property type="evidence" value="ECO:0007669"/>
    <property type="project" value="TreeGrafter"/>
</dbReference>
<dbReference type="Proteomes" id="UP001165678">
    <property type="component" value="Unassembled WGS sequence"/>
</dbReference>
<evidence type="ECO:0000256" key="1">
    <source>
        <dbReference type="ARBA" id="ARBA00008460"/>
    </source>
</evidence>
<proteinExistence type="inferred from homology"/>
<dbReference type="Pfam" id="PF04359">
    <property type="entry name" value="DUF493"/>
    <property type="match status" value="1"/>
</dbReference>
<dbReference type="EMBL" id="JAPIVE010000001">
    <property type="protein sequence ID" value="MCX2523536.1"/>
    <property type="molecule type" value="Genomic_DNA"/>
</dbReference>
<dbReference type="PANTHER" id="PTHR38036">
    <property type="entry name" value="UPF0250 PROTEIN YBED"/>
    <property type="match status" value="1"/>
</dbReference>
<dbReference type="InterPro" id="IPR027471">
    <property type="entry name" value="YbeD-like_sf"/>
</dbReference>
<accession>A0AA42CTY0</accession>
<protein>
    <submittedName>
        <fullName evidence="2">DUF493 domain-containing protein</fullName>
    </submittedName>
</protein>
<dbReference type="PANTHER" id="PTHR38036:SF1">
    <property type="entry name" value="UPF0250 PROTEIN YBED"/>
    <property type="match status" value="1"/>
</dbReference>
<dbReference type="InterPro" id="IPR007454">
    <property type="entry name" value="UPF0250_YbeD-like"/>
</dbReference>
<dbReference type="SUPFAM" id="SSF117991">
    <property type="entry name" value="YbeD/HP0495-like"/>
    <property type="match status" value="1"/>
</dbReference>
<dbReference type="AlphaFoldDB" id="A0AA42CTY0"/>
<dbReference type="Gene3D" id="3.30.70.260">
    <property type="match status" value="1"/>
</dbReference>
<gene>
    <name evidence="2" type="ORF">OQ287_04725</name>
</gene>